<dbReference type="Proteomes" id="UP001554567">
    <property type="component" value="Unassembled WGS sequence"/>
</dbReference>
<keyword evidence="1" id="KW-0677">Repeat</keyword>
<protein>
    <submittedName>
        <fullName evidence="6">RHS repeat-associated core domain-containing protein</fullName>
    </submittedName>
</protein>
<dbReference type="Pfam" id="PF20148">
    <property type="entry name" value="DUF6531"/>
    <property type="match status" value="1"/>
</dbReference>
<keyword evidence="2" id="KW-1133">Transmembrane helix</keyword>
<comment type="caution">
    <text evidence="6">The sequence shown here is derived from an EMBL/GenBank/DDBJ whole genome shotgun (WGS) entry which is preliminary data.</text>
</comment>
<feature type="transmembrane region" description="Helical" evidence="2">
    <location>
        <begin position="49"/>
        <end position="68"/>
    </location>
</feature>
<dbReference type="InterPro" id="IPR008727">
    <property type="entry name" value="PAAR_motif"/>
</dbReference>
<keyword evidence="2" id="KW-0472">Membrane</keyword>
<evidence type="ECO:0000256" key="2">
    <source>
        <dbReference type="SAM" id="Phobius"/>
    </source>
</evidence>
<feature type="domain" description="Teneurin-like YD-shell" evidence="4">
    <location>
        <begin position="977"/>
        <end position="1259"/>
    </location>
</feature>
<evidence type="ECO:0000256" key="1">
    <source>
        <dbReference type="ARBA" id="ARBA00022737"/>
    </source>
</evidence>
<dbReference type="Gene3D" id="2.60.200.60">
    <property type="match status" value="1"/>
</dbReference>
<sequence length="1419" mass="157906">MFEAARVGDDIGHSHALAGMIAGTIVGGLIAAAGGIAAGALFVAGMASACLGVGVLLVGASLAVGYLTGELATAARDGIADAGAASMEKEGVIATGSHNVFINGKPAAIATDSMVACAKDAGAQQMAEGSSRVFINGLPAARIIDQTTCGGRVMTGSGNVRIGGDPLQTLPIQPEVPEWVYKASDLTLLFAGLIGGAGGAAGKVGALSRLLSKLPFIGKLTRVACRAGVLMTGAAAVGIIARPVDIVSGQKFLSGDDELDFVLPSRLPVRWQRWWRSGNPADSVLGRGWSLFHETSLERYQDGLVWRAPSGDYVYFPLVPKGQRTFCEAEKRWLEHHADDSWSVYDAGEERWHFPALRDDAPSLPLRLTEPCGNAILFEWNDDHTLHALTDSAGKRVTCRYQSIIGQTRLAGAWLDDEVCLVSYGYDEKGRLLTVTGRGGHVRRRFSWYDDGDGADLMRSHEDGNGLVSEYRWQVTDGLPRVVAYRNGAGEQLNLEYDFENGTRRATRDDGAQAQWLTDDDDNVARFTDWDGRQTSFVYRDGELCDVILPGGAMRRSQWDRFGRMVSETDPAGRTTRYHWFRNTGRIVQTVYPDRTSTRATYDLYGRLLSETDPLNHTTTYHYPDEEETLPERITDANGGDVLLEWNRQGLLTTRTDCSGSVTCFSYDRFGQLVSSEDAEGNVTRREWDAAGQLTAVIRADGSRETLRWNERGQLAAWRDPLESEVSWQYNALGLPVSVTDRIGRTRRWHYDPRGNLLRLENGNGGEYRFTVDAVGRPLSETRPDDTLRQMEWDERGLLCTLLESGKPQADGGIARRVQTFSYDDGGLLTGRNTRHAEYRYRRGENGELNGLQRTPTSEGDALGIEADDICFRRDAAGQLISERGVGGELEYEYDPLGNLTRLTLPGGQHLSWLHYGSGHVSAVRFNQQTVSEFTRDRLHREISRSQGAREQHREYDSLGRRTLQRSIPGSTPELPEQGILERAFRYTARGELAGVSDTLRGEVSYGYDPEGRLLSQYEARQGHQTQSFRYDAADNLLPDETHSTQPVTDNRLTNWQNLFMQYDGWGNLVRRRSGLYEQHFRYDVENRLIKARGTGPEGRFTAHYHYDALGRRTRKTVTTARGTQETRFLWQGFRLLQEQHNGQCQTYVYDPNEAYSPLARVDHPADENHGGIYWFSTDLNGAPLEVTDEQGQLRWSGQYGSFGQVSRQTDGFYRLSRHTSLTHQPLRYAGQYADGETGLHYNLFRHYDPQVGRFTVQDPIGLLGGWNLYQYAPNPLTWTDPLGLSYDPIQILEERGYSGVIRTPAGGLDYSNSNALYNLKEGVNPIVQIEYTGDYPSDFHAANLEAGLNQKTPPSGYVWHHLDDYDPKTNKGTMQLVKQNAHQRISHVGGVSQYKGATGKDYTFPARNRSRTTARGKC</sequence>
<gene>
    <name evidence="6" type="ORF">ABW286_20745</name>
</gene>
<dbReference type="Pfam" id="PF14414">
    <property type="entry name" value="WHH"/>
    <property type="match status" value="1"/>
</dbReference>
<dbReference type="CDD" id="cd14742">
    <property type="entry name" value="PAAR_RHS"/>
    <property type="match status" value="1"/>
</dbReference>
<evidence type="ECO:0000259" key="5">
    <source>
        <dbReference type="Pfam" id="PF25799"/>
    </source>
</evidence>
<keyword evidence="2" id="KW-0812">Transmembrane</keyword>
<dbReference type="Pfam" id="PF25023">
    <property type="entry name" value="TEN_YD-shell"/>
    <property type="match status" value="1"/>
</dbReference>
<dbReference type="InterPro" id="IPR022385">
    <property type="entry name" value="Rhs_assc_core"/>
</dbReference>
<dbReference type="Gene3D" id="2.180.10.10">
    <property type="entry name" value="RHS repeat-associated core"/>
    <property type="match status" value="4"/>
</dbReference>
<dbReference type="InterPro" id="IPR045351">
    <property type="entry name" value="DUF6531"/>
</dbReference>
<dbReference type="NCBIfam" id="TIGR03696">
    <property type="entry name" value="Rhs_assc_core"/>
    <property type="match status" value="1"/>
</dbReference>
<dbReference type="InterPro" id="IPR057925">
    <property type="entry name" value="prePAAR_DddA"/>
</dbReference>
<accession>A0ABV3N723</accession>
<dbReference type="InterPro" id="IPR050708">
    <property type="entry name" value="T6SS_VgrG/RHS"/>
</dbReference>
<dbReference type="InterPro" id="IPR056823">
    <property type="entry name" value="TEN-like_YD-shell"/>
</dbReference>
<dbReference type="InterPro" id="IPR032869">
    <property type="entry name" value="WHH_dom_containing"/>
</dbReference>
<evidence type="ECO:0000259" key="3">
    <source>
        <dbReference type="Pfam" id="PF20148"/>
    </source>
</evidence>
<dbReference type="NCBIfam" id="TIGR01643">
    <property type="entry name" value="YD_repeat_2x"/>
    <property type="match status" value="9"/>
</dbReference>
<proteinExistence type="predicted"/>
<feature type="domain" description="DUF6531" evidence="3">
    <location>
        <begin position="242"/>
        <end position="316"/>
    </location>
</feature>
<evidence type="ECO:0000259" key="4">
    <source>
        <dbReference type="Pfam" id="PF25023"/>
    </source>
</evidence>
<keyword evidence="7" id="KW-1185">Reference proteome</keyword>
<dbReference type="Pfam" id="PF05488">
    <property type="entry name" value="PAAR_motif"/>
    <property type="match status" value="1"/>
</dbReference>
<name>A0ABV3N723_9GAMM</name>
<feature type="domain" description="Double-stranded DNA deaminase toxin A prePAAR motif" evidence="5">
    <location>
        <begin position="1"/>
        <end position="53"/>
    </location>
</feature>
<dbReference type="EMBL" id="JBFKZN010000014">
    <property type="protein sequence ID" value="MEW5291573.1"/>
    <property type="molecule type" value="Genomic_DNA"/>
</dbReference>
<reference evidence="6 7" key="1">
    <citation type="submission" date="2024-07" db="EMBL/GenBank/DDBJ databases">
        <authorList>
            <person name="Dulla G.F.J."/>
            <person name="Delorm J.G."/>
        </authorList>
    </citation>
    <scope>NUCLEOTIDE SEQUENCE [LARGE SCALE GENOMIC DNA]</scope>
    <source>
        <strain evidence="6 7">JGD 233</strain>
    </source>
</reference>
<dbReference type="InterPro" id="IPR031325">
    <property type="entry name" value="RHS_repeat"/>
</dbReference>
<dbReference type="RefSeq" id="WP_367168582.1">
    <property type="nucleotide sequence ID" value="NZ_JBFKZN010000014.1"/>
</dbReference>
<dbReference type="PANTHER" id="PTHR32305">
    <property type="match status" value="1"/>
</dbReference>
<dbReference type="PANTHER" id="PTHR32305:SF15">
    <property type="entry name" value="PROTEIN RHSA-RELATED"/>
    <property type="match status" value="1"/>
</dbReference>
<organism evidence="6 7">
    <name type="scientific">Erwinia papayae</name>
    <dbReference type="NCBI Taxonomy" id="206499"/>
    <lineage>
        <taxon>Bacteria</taxon>
        <taxon>Pseudomonadati</taxon>
        <taxon>Pseudomonadota</taxon>
        <taxon>Gammaproteobacteria</taxon>
        <taxon>Enterobacterales</taxon>
        <taxon>Erwiniaceae</taxon>
        <taxon>Erwinia</taxon>
    </lineage>
</organism>
<dbReference type="Pfam" id="PF25799">
    <property type="entry name" value="prePAAR_I"/>
    <property type="match status" value="1"/>
</dbReference>
<dbReference type="Pfam" id="PF05593">
    <property type="entry name" value="RHS_repeat"/>
    <property type="match status" value="5"/>
</dbReference>
<evidence type="ECO:0000313" key="6">
    <source>
        <dbReference type="EMBL" id="MEW5291573.1"/>
    </source>
</evidence>
<feature type="transmembrane region" description="Helical" evidence="2">
    <location>
        <begin position="20"/>
        <end position="42"/>
    </location>
</feature>
<evidence type="ECO:0000313" key="7">
    <source>
        <dbReference type="Proteomes" id="UP001554567"/>
    </source>
</evidence>
<dbReference type="InterPro" id="IPR006530">
    <property type="entry name" value="YD"/>
</dbReference>